<accession>A0A9P4QP97</accession>
<keyword evidence="2" id="KW-1185">Reference proteome</keyword>
<evidence type="ECO:0000313" key="2">
    <source>
        <dbReference type="Proteomes" id="UP000799444"/>
    </source>
</evidence>
<gene>
    <name evidence="1" type="ORF">EJ04DRAFT_580801</name>
</gene>
<dbReference type="EMBL" id="ML996252">
    <property type="protein sequence ID" value="KAF2729235.1"/>
    <property type="molecule type" value="Genomic_DNA"/>
</dbReference>
<dbReference type="OrthoDB" id="2823490at2759"/>
<name>A0A9P4QP97_9PLEO</name>
<evidence type="ECO:0000313" key="1">
    <source>
        <dbReference type="EMBL" id="KAF2729235.1"/>
    </source>
</evidence>
<organism evidence="1 2">
    <name type="scientific">Polyplosphaeria fusca</name>
    <dbReference type="NCBI Taxonomy" id="682080"/>
    <lineage>
        <taxon>Eukaryota</taxon>
        <taxon>Fungi</taxon>
        <taxon>Dikarya</taxon>
        <taxon>Ascomycota</taxon>
        <taxon>Pezizomycotina</taxon>
        <taxon>Dothideomycetes</taxon>
        <taxon>Pleosporomycetidae</taxon>
        <taxon>Pleosporales</taxon>
        <taxon>Tetraplosphaeriaceae</taxon>
        <taxon>Polyplosphaeria</taxon>
    </lineage>
</organism>
<dbReference type="Proteomes" id="UP000799444">
    <property type="component" value="Unassembled WGS sequence"/>
</dbReference>
<protein>
    <submittedName>
        <fullName evidence="1">Uncharacterized protein</fullName>
    </submittedName>
</protein>
<proteinExistence type="predicted"/>
<dbReference type="AlphaFoldDB" id="A0A9P4QP97"/>
<reference evidence="1" key="1">
    <citation type="journal article" date="2020" name="Stud. Mycol.">
        <title>101 Dothideomycetes genomes: a test case for predicting lifestyles and emergence of pathogens.</title>
        <authorList>
            <person name="Haridas S."/>
            <person name="Albert R."/>
            <person name="Binder M."/>
            <person name="Bloem J."/>
            <person name="Labutti K."/>
            <person name="Salamov A."/>
            <person name="Andreopoulos B."/>
            <person name="Baker S."/>
            <person name="Barry K."/>
            <person name="Bills G."/>
            <person name="Bluhm B."/>
            <person name="Cannon C."/>
            <person name="Castanera R."/>
            <person name="Culley D."/>
            <person name="Daum C."/>
            <person name="Ezra D."/>
            <person name="Gonzalez J."/>
            <person name="Henrissat B."/>
            <person name="Kuo A."/>
            <person name="Liang C."/>
            <person name="Lipzen A."/>
            <person name="Lutzoni F."/>
            <person name="Magnuson J."/>
            <person name="Mondo S."/>
            <person name="Nolan M."/>
            <person name="Ohm R."/>
            <person name="Pangilinan J."/>
            <person name="Park H.-J."/>
            <person name="Ramirez L."/>
            <person name="Alfaro M."/>
            <person name="Sun H."/>
            <person name="Tritt A."/>
            <person name="Yoshinaga Y."/>
            <person name="Zwiers L.-H."/>
            <person name="Turgeon B."/>
            <person name="Goodwin S."/>
            <person name="Spatafora J."/>
            <person name="Crous P."/>
            <person name="Grigoriev I."/>
        </authorList>
    </citation>
    <scope>NUCLEOTIDE SEQUENCE</scope>
    <source>
        <strain evidence="1">CBS 125425</strain>
    </source>
</reference>
<sequence length="344" mass="39629">MMIPPSMSPLLSLPRELRDKIIQEALFILYPTPSHESAERRLCLSPQQHKQHANIFYATDRAAYRPNLSGLLFTNWQLRSETLQSMQKAKLKSICAVEMRVVKEIELWPTWQYICPKTSVIDVLLVTVLVDSAPTTDFSGLYKTHPTIFGAMTGFLRRFLSTGPVLPQRLGENAIPPCMRVKQVTFDFVHPPLRENVAIAPPGLPVEKRSEWKDWTPYEGERYWERYGNPDLHLDDEKEYVLHPFMVAQAIEESFRYFMTGSHSSNTWIYERVGEVAFTVNGNEWIPNFLTESIKSWADIAFLPIHRTTSGTSELDRILKVRNEFGLPVHAYGPINEAQERRGH</sequence>
<comment type="caution">
    <text evidence="1">The sequence shown here is derived from an EMBL/GenBank/DDBJ whole genome shotgun (WGS) entry which is preliminary data.</text>
</comment>